<dbReference type="PaxDb" id="3218-PP1S42_224V6.1"/>
<gene>
    <name evidence="4" type="primary">LOC112284214</name>
    <name evidence="3" type="ORF">PHYPA_010050</name>
</gene>
<feature type="transmembrane region" description="Helical" evidence="2">
    <location>
        <begin position="112"/>
        <end position="129"/>
    </location>
</feature>
<dbReference type="Gene3D" id="1.10.3460.10">
    <property type="entry name" value="Chlorophyll a/b binding protein domain"/>
    <property type="match status" value="1"/>
</dbReference>
<organism evidence="3">
    <name type="scientific">Physcomitrium patens</name>
    <name type="common">Spreading-leaved earth moss</name>
    <name type="synonym">Physcomitrella patens</name>
    <dbReference type="NCBI Taxonomy" id="3218"/>
    <lineage>
        <taxon>Eukaryota</taxon>
        <taxon>Viridiplantae</taxon>
        <taxon>Streptophyta</taxon>
        <taxon>Embryophyta</taxon>
        <taxon>Bryophyta</taxon>
        <taxon>Bryophytina</taxon>
        <taxon>Bryopsida</taxon>
        <taxon>Funariidae</taxon>
        <taxon>Funariales</taxon>
        <taxon>Funariaceae</taxon>
        <taxon>Physcomitrium</taxon>
    </lineage>
</organism>
<dbReference type="OrthoDB" id="543868at2759"/>
<keyword evidence="5" id="KW-1185">Reference proteome</keyword>
<dbReference type="GeneID" id="112284214"/>
<dbReference type="HOGENOM" id="CLU_1196573_0_0_1"/>
<evidence type="ECO:0000256" key="1">
    <source>
        <dbReference type="SAM" id="MobiDB-lite"/>
    </source>
</evidence>
<dbReference type="EMBL" id="ABEU02000007">
    <property type="protein sequence ID" value="PNR50864.1"/>
    <property type="molecule type" value="Genomic_DNA"/>
</dbReference>
<dbReference type="Gramene" id="Pp3c7_6810V3.3">
    <property type="protein sequence ID" value="Pp3c7_6810V3.3"/>
    <property type="gene ID" value="Pp3c7_6810"/>
</dbReference>
<accession>A9S263</accession>
<evidence type="ECO:0000313" key="5">
    <source>
        <dbReference type="Proteomes" id="UP000006727"/>
    </source>
</evidence>
<dbReference type="EnsemblPlants" id="Pp3c7_6810V3.1">
    <property type="protein sequence ID" value="Pp3c7_6810V3.1"/>
    <property type="gene ID" value="Pp3c7_6810"/>
</dbReference>
<keyword evidence="2" id="KW-1133">Transmembrane helix</keyword>
<proteinExistence type="predicted"/>
<reference evidence="4" key="3">
    <citation type="submission" date="2020-12" db="UniProtKB">
        <authorList>
            <consortium name="EnsemblPlants"/>
        </authorList>
    </citation>
    <scope>IDENTIFICATION</scope>
</reference>
<evidence type="ECO:0000256" key="2">
    <source>
        <dbReference type="SAM" id="Phobius"/>
    </source>
</evidence>
<dbReference type="eggNOG" id="ENOG502SE0K">
    <property type="taxonomic scope" value="Eukaryota"/>
</dbReference>
<feature type="region of interest" description="Disordered" evidence="1">
    <location>
        <begin position="172"/>
        <end position="233"/>
    </location>
</feature>
<evidence type="ECO:0008006" key="6">
    <source>
        <dbReference type="Google" id="ProtNLM"/>
    </source>
</evidence>
<dbReference type="GO" id="GO:0009535">
    <property type="term" value="C:chloroplast thylakoid membrane"/>
    <property type="evidence" value="ECO:0000318"/>
    <property type="project" value="GO_Central"/>
</dbReference>
<reference evidence="3 5" key="1">
    <citation type="journal article" date="2008" name="Science">
        <title>The Physcomitrella genome reveals evolutionary insights into the conquest of land by plants.</title>
        <authorList>
            <person name="Rensing S."/>
            <person name="Lang D."/>
            <person name="Zimmer A."/>
            <person name="Terry A."/>
            <person name="Salamov A."/>
            <person name="Shapiro H."/>
            <person name="Nishiyama T."/>
            <person name="Perroud P.-F."/>
            <person name="Lindquist E."/>
            <person name="Kamisugi Y."/>
            <person name="Tanahashi T."/>
            <person name="Sakakibara K."/>
            <person name="Fujita T."/>
            <person name="Oishi K."/>
            <person name="Shin-I T."/>
            <person name="Kuroki Y."/>
            <person name="Toyoda A."/>
            <person name="Suzuki Y."/>
            <person name="Hashimoto A."/>
            <person name="Yamaguchi K."/>
            <person name="Sugano A."/>
            <person name="Kohara Y."/>
            <person name="Fujiyama A."/>
            <person name="Anterola A."/>
            <person name="Aoki S."/>
            <person name="Ashton N."/>
            <person name="Barbazuk W.B."/>
            <person name="Barker E."/>
            <person name="Bennetzen J."/>
            <person name="Bezanilla M."/>
            <person name="Blankenship R."/>
            <person name="Cho S.H."/>
            <person name="Dutcher S."/>
            <person name="Estelle M."/>
            <person name="Fawcett J.A."/>
            <person name="Gundlach H."/>
            <person name="Hanada K."/>
            <person name="Heyl A."/>
            <person name="Hicks K.A."/>
            <person name="Hugh J."/>
            <person name="Lohr M."/>
            <person name="Mayer K."/>
            <person name="Melkozernov A."/>
            <person name="Murata T."/>
            <person name="Nelson D."/>
            <person name="Pils B."/>
            <person name="Prigge M."/>
            <person name="Reiss B."/>
            <person name="Renner T."/>
            <person name="Rombauts S."/>
            <person name="Rushton P."/>
            <person name="Sanderfoot A."/>
            <person name="Schween G."/>
            <person name="Shiu S.-H."/>
            <person name="Stueber K."/>
            <person name="Theodoulou F.L."/>
            <person name="Tu H."/>
            <person name="Van de Peer Y."/>
            <person name="Verrier P.J."/>
            <person name="Waters E."/>
            <person name="Wood A."/>
            <person name="Yang L."/>
            <person name="Cove D."/>
            <person name="Cuming A."/>
            <person name="Hasebe M."/>
            <person name="Lucas S."/>
            <person name="Mishler D.B."/>
            <person name="Reski R."/>
            <person name="Grigoriev I."/>
            <person name="Quatrano R.S."/>
            <person name="Boore J.L."/>
        </authorList>
    </citation>
    <scope>NUCLEOTIDE SEQUENCE [LARGE SCALE GENOMIC DNA]</scope>
    <source>
        <strain evidence="4 5">cv. Gransden 2004</strain>
    </source>
</reference>
<dbReference type="RefSeq" id="XP_024379583.1">
    <property type="nucleotide sequence ID" value="XM_024523815.2"/>
</dbReference>
<evidence type="ECO:0000313" key="3">
    <source>
        <dbReference type="EMBL" id="PNR50864.1"/>
    </source>
</evidence>
<dbReference type="Gramene" id="Pp3c7_6810V3.1">
    <property type="protein sequence ID" value="Pp3c7_6810V3.1"/>
    <property type="gene ID" value="Pp3c7_6810"/>
</dbReference>
<dbReference type="EnsemblPlants" id="Pp3c7_6810V3.3">
    <property type="protein sequence ID" value="Pp3c7_6810V3.3"/>
    <property type="gene ID" value="Pp3c7_6810"/>
</dbReference>
<dbReference type="AlphaFoldDB" id="A9S263"/>
<dbReference type="KEGG" id="ppp:112284214"/>
<feature type="transmembrane region" description="Helical" evidence="2">
    <location>
        <begin position="149"/>
        <end position="168"/>
    </location>
</feature>
<name>A9S263_PHYPA</name>
<dbReference type="SUPFAM" id="SSF103511">
    <property type="entry name" value="Chlorophyll a-b binding protein"/>
    <property type="match status" value="1"/>
</dbReference>
<keyword evidence="2" id="KW-0472">Membrane</keyword>
<sequence length="233" mass="24383">MAQFTMQMRAVTNLESCGQAVAASRENGFGKVGIAAAASRLASGSQGWRPAAVTHLRVAAARHVTFQRQCDLLLVRASEEPNGEGAGDDMSGYGLGGKGSFFGFGRFQELQVGRLAMVGFAAAVIMEVITGKGVLGQLGINPLAVKGPFLAGFLFLLIGGLLGGYVVINNPPDTSKAPPNDGDGLPRNPLKTYDPQNIDPLTTFTRGGVVDRPSGQKGKEPYVSDLDLPPPKK</sequence>
<evidence type="ECO:0000313" key="4">
    <source>
        <dbReference type="EnsemblPlants" id="Pp3c7_6810V3.1"/>
    </source>
</evidence>
<reference evidence="3 5" key="2">
    <citation type="journal article" date="2018" name="Plant J.">
        <title>The Physcomitrella patens chromosome-scale assembly reveals moss genome structure and evolution.</title>
        <authorList>
            <person name="Lang D."/>
            <person name="Ullrich K.K."/>
            <person name="Murat F."/>
            <person name="Fuchs J."/>
            <person name="Jenkins J."/>
            <person name="Haas F.B."/>
            <person name="Piednoel M."/>
            <person name="Gundlach H."/>
            <person name="Van Bel M."/>
            <person name="Meyberg R."/>
            <person name="Vives C."/>
            <person name="Morata J."/>
            <person name="Symeonidi A."/>
            <person name="Hiss M."/>
            <person name="Muchero W."/>
            <person name="Kamisugi Y."/>
            <person name="Saleh O."/>
            <person name="Blanc G."/>
            <person name="Decker E.L."/>
            <person name="van Gessel N."/>
            <person name="Grimwood J."/>
            <person name="Hayes R.D."/>
            <person name="Graham S.W."/>
            <person name="Gunter L.E."/>
            <person name="McDaniel S.F."/>
            <person name="Hoernstein S.N.W."/>
            <person name="Larsson A."/>
            <person name="Li F.W."/>
            <person name="Perroud P.F."/>
            <person name="Phillips J."/>
            <person name="Ranjan P."/>
            <person name="Rokshar D.S."/>
            <person name="Rothfels C.J."/>
            <person name="Schneider L."/>
            <person name="Shu S."/>
            <person name="Stevenson D.W."/>
            <person name="Thummler F."/>
            <person name="Tillich M."/>
            <person name="Villarreal Aguilar J.C."/>
            <person name="Widiez T."/>
            <person name="Wong G.K."/>
            <person name="Wymore A."/>
            <person name="Zhang Y."/>
            <person name="Zimmer A.D."/>
            <person name="Quatrano R.S."/>
            <person name="Mayer K.F.X."/>
            <person name="Goodstein D."/>
            <person name="Casacuberta J.M."/>
            <person name="Vandepoele K."/>
            <person name="Reski R."/>
            <person name="Cuming A.C."/>
            <person name="Tuskan G.A."/>
            <person name="Maumus F."/>
            <person name="Salse J."/>
            <person name="Schmutz J."/>
            <person name="Rensing S.A."/>
        </authorList>
    </citation>
    <scope>NUCLEOTIDE SEQUENCE [LARGE SCALE GENOMIC DNA]</scope>
    <source>
        <strain evidence="4 5">cv. Gransden 2004</strain>
    </source>
</reference>
<protein>
    <recommendedName>
        <fullName evidence="6">LHC-related protein</fullName>
    </recommendedName>
</protein>
<dbReference type="Proteomes" id="UP000006727">
    <property type="component" value="Chromosome 7"/>
</dbReference>
<keyword evidence="2" id="KW-0812">Transmembrane</keyword>